<keyword evidence="3" id="KW-1185">Reference proteome</keyword>
<sequence length="159" mass="16748">MLSDAGGAVNRVVELTLEEVRSIANGLATPTDEVQGQGAQFSGTPVDAGMFGRSAAGEALAGTHRTAHQIFRETVEQVIADLEAFREQLTSTVATYEARDADVSDALSAFRWRERSHSVAIDADRAHDLAGAEDVPPPPAPAAQPAPAVPSTQPGREFE</sequence>
<evidence type="ECO:0000313" key="2">
    <source>
        <dbReference type="EMBL" id="NHC14816.1"/>
    </source>
</evidence>
<reference evidence="2 3" key="1">
    <citation type="submission" date="2020-03" db="EMBL/GenBank/DDBJ databases">
        <title>Two novel Motilibacter sp.</title>
        <authorList>
            <person name="Liu S."/>
        </authorList>
    </citation>
    <scope>NUCLEOTIDE SEQUENCE [LARGE SCALE GENOMIC DNA]</scope>
    <source>
        <strain evidence="2 3">E257</strain>
    </source>
</reference>
<dbReference type="Proteomes" id="UP000800981">
    <property type="component" value="Unassembled WGS sequence"/>
</dbReference>
<gene>
    <name evidence="2" type="ORF">G9H71_13590</name>
</gene>
<evidence type="ECO:0008006" key="4">
    <source>
        <dbReference type="Google" id="ProtNLM"/>
    </source>
</evidence>
<dbReference type="EMBL" id="JAANNP010000011">
    <property type="protein sequence ID" value="NHC14816.1"/>
    <property type="molecule type" value="Genomic_DNA"/>
</dbReference>
<feature type="region of interest" description="Disordered" evidence="1">
    <location>
        <begin position="123"/>
        <end position="159"/>
    </location>
</feature>
<protein>
    <recommendedName>
        <fullName evidence="4">Excreted virulence factor EspC (Type VII ESX diderm)</fullName>
    </recommendedName>
</protein>
<dbReference type="RefSeq" id="WP_166282719.1">
    <property type="nucleotide sequence ID" value="NZ_JAANNP010000011.1"/>
</dbReference>
<feature type="compositionally biased region" description="Pro residues" evidence="1">
    <location>
        <begin position="135"/>
        <end position="148"/>
    </location>
</feature>
<name>A0ABX0GV63_9ACTN</name>
<proteinExistence type="predicted"/>
<evidence type="ECO:0000256" key="1">
    <source>
        <dbReference type="SAM" id="MobiDB-lite"/>
    </source>
</evidence>
<accession>A0ABX0GV63</accession>
<evidence type="ECO:0000313" key="3">
    <source>
        <dbReference type="Proteomes" id="UP000800981"/>
    </source>
</evidence>
<organism evidence="2 3">
    <name type="scientific">Motilibacter deserti</name>
    <dbReference type="NCBI Taxonomy" id="2714956"/>
    <lineage>
        <taxon>Bacteria</taxon>
        <taxon>Bacillati</taxon>
        <taxon>Actinomycetota</taxon>
        <taxon>Actinomycetes</taxon>
        <taxon>Motilibacterales</taxon>
        <taxon>Motilibacteraceae</taxon>
        <taxon>Motilibacter</taxon>
    </lineage>
</organism>
<comment type="caution">
    <text evidence="2">The sequence shown here is derived from an EMBL/GenBank/DDBJ whole genome shotgun (WGS) entry which is preliminary data.</text>
</comment>